<dbReference type="Pfam" id="PF03960">
    <property type="entry name" value="ArsC"/>
    <property type="match status" value="1"/>
</dbReference>
<dbReference type="RefSeq" id="WP_053819829.1">
    <property type="nucleotide sequence ID" value="NZ_CP006911.1"/>
</dbReference>
<evidence type="ECO:0000256" key="2">
    <source>
        <dbReference type="PROSITE-ProRule" id="PRU01282"/>
    </source>
</evidence>
<dbReference type="InterPro" id="IPR006660">
    <property type="entry name" value="Arsenate_reductase-like"/>
</dbReference>
<dbReference type="OrthoDB" id="9803749at2"/>
<dbReference type="NCBIfam" id="TIGR01617">
    <property type="entry name" value="arsC_related"/>
    <property type="match status" value="1"/>
</dbReference>
<dbReference type="KEGG" id="tsn:W908_02750"/>
<dbReference type="InterPro" id="IPR006504">
    <property type="entry name" value="Tscrpt_reg_Spx/MgsR"/>
</dbReference>
<comment type="similarity">
    <text evidence="1 2">Belongs to the ArsC family.</text>
</comment>
<evidence type="ECO:0000256" key="1">
    <source>
        <dbReference type="ARBA" id="ARBA00007198"/>
    </source>
</evidence>
<dbReference type="PANTHER" id="PTHR30041">
    <property type="entry name" value="ARSENATE REDUCTASE"/>
    <property type="match status" value="1"/>
</dbReference>
<name>A0A0M4LG74_9GAMM</name>
<organism evidence="3 4">
    <name type="scientific">Candidatus Pseudothioglobus singularis PS1</name>
    <dbReference type="NCBI Taxonomy" id="1125411"/>
    <lineage>
        <taxon>Bacteria</taxon>
        <taxon>Pseudomonadati</taxon>
        <taxon>Pseudomonadota</taxon>
        <taxon>Gammaproteobacteria</taxon>
        <taxon>Candidatus Pseudothioglobaceae</taxon>
        <taxon>Candidatus Pseudothioglobus</taxon>
    </lineage>
</organism>
<dbReference type="SUPFAM" id="SSF52833">
    <property type="entry name" value="Thioredoxin-like"/>
    <property type="match status" value="1"/>
</dbReference>
<dbReference type="Gene3D" id="3.40.30.10">
    <property type="entry name" value="Glutaredoxin"/>
    <property type="match status" value="1"/>
</dbReference>
<dbReference type="PATRIC" id="fig|1125411.7.peg.540"/>
<proteinExistence type="inferred from homology"/>
<dbReference type="PROSITE" id="PS51353">
    <property type="entry name" value="ARSC"/>
    <property type="match status" value="1"/>
</dbReference>
<dbReference type="InterPro" id="IPR036249">
    <property type="entry name" value="Thioredoxin-like_sf"/>
</dbReference>
<dbReference type="PANTHER" id="PTHR30041:SF8">
    <property type="entry name" value="PROTEIN YFFB"/>
    <property type="match status" value="1"/>
</dbReference>
<dbReference type="EMBL" id="CP006911">
    <property type="protein sequence ID" value="ALE01614.1"/>
    <property type="molecule type" value="Genomic_DNA"/>
</dbReference>
<dbReference type="AlphaFoldDB" id="A0A0M4LG74"/>
<reference evidence="3 4" key="1">
    <citation type="journal article" date="2015" name="Genome Announc.">
        <title>Genome Sequence of 'Candidatus Thioglobus singularis' Strain PS1, a Mixotroph from the SUP05 Clade of Marine Gammaproteobacteria.</title>
        <authorList>
            <person name="Marshall K.T."/>
            <person name="Morris R.M."/>
        </authorList>
    </citation>
    <scope>NUCLEOTIDE SEQUENCE [LARGE SCALE GENOMIC DNA]</scope>
    <source>
        <strain evidence="3 4">PS1</strain>
    </source>
</reference>
<keyword evidence="4" id="KW-1185">Reference proteome</keyword>
<gene>
    <name evidence="3" type="ORF">W908_02750</name>
</gene>
<accession>A0A0M4LG74</accession>
<evidence type="ECO:0000313" key="4">
    <source>
        <dbReference type="Proteomes" id="UP000068905"/>
    </source>
</evidence>
<dbReference type="STRING" id="1125411.W908_02750"/>
<protein>
    <submittedName>
        <fullName evidence="3">Glutathione-dependent thiol reductase</fullName>
    </submittedName>
</protein>
<sequence length="113" mass="13260">MNNSITVYGIKNCDTVKKALKFLAGHSISYQFIDYRERPISEKQYEDFKDAVGIEELVNRRSTTYRSLSEKEKQSIDFELISKYPTLIKRPVLIKNDKVVVGFNEKKYLNFLL</sequence>
<evidence type="ECO:0000313" key="3">
    <source>
        <dbReference type="EMBL" id="ALE01614.1"/>
    </source>
</evidence>
<dbReference type="Proteomes" id="UP000068905">
    <property type="component" value="Chromosome"/>
</dbReference>